<keyword evidence="4" id="KW-1185">Reference proteome</keyword>
<reference evidence="3 4" key="1">
    <citation type="journal article" date="2020" name="ISME J.">
        <title>Uncovering the hidden diversity of litter-decomposition mechanisms in mushroom-forming fungi.</title>
        <authorList>
            <person name="Floudas D."/>
            <person name="Bentzer J."/>
            <person name="Ahren D."/>
            <person name="Johansson T."/>
            <person name="Persson P."/>
            <person name="Tunlid A."/>
        </authorList>
    </citation>
    <scope>NUCLEOTIDE SEQUENCE [LARGE SCALE GENOMIC DNA]</scope>
    <source>
        <strain evidence="3 4">CBS 291.85</strain>
    </source>
</reference>
<feature type="compositionally biased region" description="Low complexity" evidence="2">
    <location>
        <begin position="1"/>
        <end position="25"/>
    </location>
</feature>
<comment type="caution">
    <text evidence="3">The sequence shown here is derived from an EMBL/GenBank/DDBJ whole genome shotgun (WGS) entry which is preliminary data.</text>
</comment>
<name>A0A8H5C9Y5_9AGAR</name>
<dbReference type="EMBL" id="JAACJM010000205">
    <property type="protein sequence ID" value="KAF5337834.1"/>
    <property type="molecule type" value="Genomic_DNA"/>
</dbReference>
<evidence type="ECO:0000313" key="3">
    <source>
        <dbReference type="EMBL" id="KAF5337834.1"/>
    </source>
</evidence>
<dbReference type="AlphaFoldDB" id="A0A8H5C9Y5"/>
<proteinExistence type="predicted"/>
<evidence type="ECO:0000256" key="1">
    <source>
        <dbReference type="SAM" id="Coils"/>
    </source>
</evidence>
<keyword evidence="1" id="KW-0175">Coiled coil</keyword>
<dbReference type="Proteomes" id="UP000559256">
    <property type="component" value="Unassembled WGS sequence"/>
</dbReference>
<evidence type="ECO:0000313" key="4">
    <source>
        <dbReference type="Proteomes" id="UP000559256"/>
    </source>
</evidence>
<feature type="region of interest" description="Disordered" evidence="2">
    <location>
        <begin position="1"/>
        <end position="47"/>
    </location>
</feature>
<feature type="coiled-coil region" evidence="1">
    <location>
        <begin position="50"/>
        <end position="87"/>
    </location>
</feature>
<protein>
    <submittedName>
        <fullName evidence="3">Uncharacterized protein</fullName>
    </submittedName>
</protein>
<organism evidence="3 4">
    <name type="scientific">Tetrapyrgos nigripes</name>
    <dbReference type="NCBI Taxonomy" id="182062"/>
    <lineage>
        <taxon>Eukaryota</taxon>
        <taxon>Fungi</taxon>
        <taxon>Dikarya</taxon>
        <taxon>Basidiomycota</taxon>
        <taxon>Agaricomycotina</taxon>
        <taxon>Agaricomycetes</taxon>
        <taxon>Agaricomycetidae</taxon>
        <taxon>Agaricales</taxon>
        <taxon>Marasmiineae</taxon>
        <taxon>Marasmiaceae</taxon>
        <taxon>Tetrapyrgos</taxon>
    </lineage>
</organism>
<gene>
    <name evidence="3" type="ORF">D9758_015700</name>
</gene>
<sequence>MDSSKSSSSFDSSVLSNSPSSTHPSETTFKLPAEVGSSASMTQSKRNETIKFMNRRLQQWELRRKEKEMAELLIKKLRSLQKEEEEEDVAYYLHK</sequence>
<evidence type="ECO:0000256" key="2">
    <source>
        <dbReference type="SAM" id="MobiDB-lite"/>
    </source>
</evidence>
<accession>A0A8H5C9Y5</accession>